<sequence length="1028" mass="110337">MKTNHYLLLLFFAAFFAFRPQFFAQEKEQALSNPELCGTTFFHNQKMKTDADYKARHLNAISAFSKVTAKNSKKPNGILQVPVVVHVMHKGEAIGSGTNISDEDVKRGVQYLNNFWRKVAGSHGDGDGVDMQIEFALAVQDENGNCTNGINRVDMSSVPAYVNNGVNRSNTGGIPDYSGDSELNSLKEYANWNPNNYYNVWLVDEIDNKNCSSGGSYTAGYAYFAGAHGAAYDGSVVLICSFLSETSSTWAHEMGHAFNLQHTFNGDDAENGICGDDGIFDTPSHIRTSDISPSIYFDCDNSDVNTCDSAFNEIINPDTGFVRNTGTHQDHMHNYMDYTGCASEFTGGQRTVANNALNTTRASYLTSPALTPANPATVFFSASATTACLGESITFLDESSCTPNTYTNNGYDNVSFLWTIDNGVDSPYTSTLQNPTINFTNSGIYNVTLQITNPQGVTNLTKTSYVAVSSGVISGCAISSTNDDANFGCGVTNVSFNTLNNSTTTSIPLGALQDFSCDYNTSVFVGEAYDLEVNYKSRSGGNQYLEVWIDWDNSGSFEAINSQSDSEMVLADNIVASSTGTATVSVTPPATATLNTLLRMRVVSDYTQAPVTCGNGYILRADDYGVYVKPACTPPSAGITNNSATTVLTCLEPSISLTATGGASYSWDNNKGIDATISVTEPGTYTVIVTSSNGCTDTESIVITEDKPTPTAEITPADGTTAFTCDISSISLTASGGVSYNWDDGLGTNETISVTQPGTYTVTVTAANGCTDTESIVISNNKTTETCEVSSTNDNGNFGCGVTNVSFNTISNATSTIIPLGATNDFVCSDNTTLTSGNGYQLDVTYKSRSDGAQYLEVWIDWDSNGEFETSNSNGNNEQVLLNNISASTTFTASTIVTPPATATLNTLLKMRVVTDYNRSPVTCGNGFVLRADDYGVTVSNALSVADLAADDDSFKIYPNPVNNYLNVTISHSESIKSLKIYDVFGKTILENELNRSEPIDVSGLQKGLYFIKVETETKAYVRKFLKE</sequence>
<dbReference type="PROSITE" id="PS50093">
    <property type="entry name" value="PKD"/>
    <property type="match status" value="1"/>
</dbReference>
<feature type="domain" description="Ig-like" evidence="11">
    <location>
        <begin position="375"/>
        <end position="506"/>
    </location>
</feature>
<dbReference type="GO" id="GO:0008237">
    <property type="term" value="F:metallopeptidase activity"/>
    <property type="evidence" value="ECO:0007669"/>
    <property type="project" value="UniProtKB-KW"/>
</dbReference>
<dbReference type="InterPro" id="IPR035986">
    <property type="entry name" value="PKD_dom_sf"/>
</dbReference>
<dbReference type="Pfam" id="PF18962">
    <property type="entry name" value="Por_Secre_tail"/>
    <property type="match status" value="1"/>
</dbReference>
<dbReference type="NCBIfam" id="TIGR04183">
    <property type="entry name" value="Por_Secre_tail"/>
    <property type="match status" value="1"/>
</dbReference>
<dbReference type="InterPro" id="IPR022409">
    <property type="entry name" value="PKD/Chitinase_dom"/>
</dbReference>
<evidence type="ECO:0000256" key="3">
    <source>
        <dbReference type="ARBA" id="ARBA00022723"/>
    </source>
</evidence>
<keyword evidence="7" id="KW-0482">Metalloprotease</keyword>
<dbReference type="RefSeq" id="WP_044625731.1">
    <property type="nucleotide sequence ID" value="NZ_JTDV01000003.1"/>
</dbReference>
<dbReference type="EMBL" id="JTDV01000003">
    <property type="protein sequence ID" value="KJD33340.1"/>
    <property type="molecule type" value="Genomic_DNA"/>
</dbReference>
<dbReference type="PATRIC" id="fig|1382798.3.peg.2445"/>
<dbReference type="SUPFAM" id="SSF55486">
    <property type="entry name" value="Metalloproteases ('zincins'), catalytic domain"/>
    <property type="match status" value="1"/>
</dbReference>
<accession>A0A0D7W2J5</accession>
<keyword evidence="2" id="KW-0645">Protease</keyword>
<comment type="similarity">
    <text evidence="1">Belongs to the peptidase M43B family.</text>
</comment>
<dbReference type="InterPro" id="IPR008754">
    <property type="entry name" value="Peptidase_M43"/>
</dbReference>
<dbReference type="CDD" id="cd00146">
    <property type="entry name" value="PKD"/>
    <property type="match status" value="1"/>
</dbReference>
<evidence type="ECO:0000256" key="8">
    <source>
        <dbReference type="ARBA" id="ARBA00023157"/>
    </source>
</evidence>
<dbReference type="Gene3D" id="3.40.390.10">
    <property type="entry name" value="Collagenase (Catalytic Domain)"/>
    <property type="match status" value="1"/>
</dbReference>
<feature type="domain" description="PKD" evidence="10">
    <location>
        <begin position="376"/>
        <end position="473"/>
    </location>
</feature>
<name>A0A0D7W2J5_9FLAO</name>
<dbReference type="GO" id="GO:0006508">
    <property type="term" value="P:proteolysis"/>
    <property type="evidence" value="ECO:0007669"/>
    <property type="project" value="UniProtKB-KW"/>
</dbReference>
<feature type="domain" description="Ig-like" evidence="11">
    <location>
        <begin position="708"/>
        <end position="811"/>
    </location>
</feature>
<dbReference type="Proteomes" id="UP000032361">
    <property type="component" value="Unassembled WGS sequence"/>
</dbReference>
<organism evidence="12 13">
    <name type="scientific">Neotamlana nanhaiensis</name>
    <dbReference type="NCBI Taxonomy" id="1382798"/>
    <lineage>
        <taxon>Bacteria</taxon>
        <taxon>Pseudomonadati</taxon>
        <taxon>Bacteroidota</taxon>
        <taxon>Flavobacteriia</taxon>
        <taxon>Flavobacteriales</taxon>
        <taxon>Flavobacteriaceae</taxon>
        <taxon>Neotamlana</taxon>
    </lineage>
</organism>
<dbReference type="AlphaFoldDB" id="A0A0D7W2J5"/>
<keyword evidence="5" id="KW-0378">Hydrolase</keyword>
<dbReference type="PANTHER" id="PTHR47466:SF1">
    <property type="entry name" value="METALLOPROTEASE MEP1 (AFU_ORTHOLOGUE AFUA_1G07730)-RELATED"/>
    <property type="match status" value="1"/>
</dbReference>
<evidence type="ECO:0000313" key="12">
    <source>
        <dbReference type="EMBL" id="KJD33340.1"/>
    </source>
</evidence>
<keyword evidence="6" id="KW-0862">Zinc</keyword>
<evidence type="ECO:0000256" key="6">
    <source>
        <dbReference type="ARBA" id="ARBA00022833"/>
    </source>
</evidence>
<gene>
    <name evidence="12" type="ORF">PK35_05635</name>
</gene>
<keyword evidence="4 9" id="KW-0732">Signal</keyword>
<keyword evidence="13" id="KW-1185">Reference proteome</keyword>
<dbReference type="Pfam" id="PF20009">
    <property type="entry name" value="GEVED"/>
    <property type="match status" value="2"/>
</dbReference>
<keyword evidence="3" id="KW-0479">Metal-binding</keyword>
<dbReference type="InterPro" id="IPR007110">
    <property type="entry name" value="Ig-like_dom"/>
</dbReference>
<dbReference type="Pfam" id="PF05572">
    <property type="entry name" value="Peptidase_M43"/>
    <property type="match status" value="1"/>
</dbReference>
<dbReference type="OrthoDB" id="6278496at2"/>
<dbReference type="InterPro" id="IPR013783">
    <property type="entry name" value="Ig-like_fold"/>
</dbReference>
<proteinExistence type="inferred from homology"/>
<dbReference type="InterPro" id="IPR026444">
    <property type="entry name" value="Secre_tail"/>
</dbReference>
<dbReference type="InterPro" id="IPR024079">
    <property type="entry name" value="MetalloPept_cat_dom_sf"/>
</dbReference>
<keyword evidence="8" id="KW-1015">Disulfide bond</keyword>
<dbReference type="PROSITE" id="PS50835">
    <property type="entry name" value="IG_LIKE"/>
    <property type="match status" value="2"/>
</dbReference>
<evidence type="ECO:0000256" key="1">
    <source>
        <dbReference type="ARBA" id="ARBA00008721"/>
    </source>
</evidence>
<feature type="signal peptide" evidence="9">
    <location>
        <begin position="1"/>
        <end position="24"/>
    </location>
</feature>
<dbReference type="SUPFAM" id="SSF49299">
    <property type="entry name" value="PKD domain"/>
    <property type="match status" value="2"/>
</dbReference>
<dbReference type="STRING" id="1382798.PK35_05635"/>
<evidence type="ECO:0008006" key="14">
    <source>
        <dbReference type="Google" id="ProtNLM"/>
    </source>
</evidence>
<evidence type="ECO:0000256" key="2">
    <source>
        <dbReference type="ARBA" id="ARBA00022670"/>
    </source>
</evidence>
<evidence type="ECO:0000256" key="9">
    <source>
        <dbReference type="SAM" id="SignalP"/>
    </source>
</evidence>
<dbReference type="SMART" id="SM00089">
    <property type="entry name" value="PKD"/>
    <property type="match status" value="3"/>
</dbReference>
<dbReference type="InterPro" id="IPR000601">
    <property type="entry name" value="PKD_dom"/>
</dbReference>
<evidence type="ECO:0000259" key="10">
    <source>
        <dbReference type="PROSITE" id="PS50093"/>
    </source>
</evidence>
<feature type="chain" id="PRO_5002325625" description="PKD domain-containing protein" evidence="9">
    <location>
        <begin position="25"/>
        <end position="1028"/>
    </location>
</feature>
<protein>
    <recommendedName>
        <fullName evidence="14">PKD domain-containing protein</fullName>
    </recommendedName>
</protein>
<reference evidence="12 13" key="1">
    <citation type="journal article" date="2015" name="Antonie Van Leeuwenhoek">
        <title>Tamlana nanhaiensis sp. nov., isolated from surface seawater collected from the South China Sea.</title>
        <authorList>
            <person name="Liu X."/>
            <person name="Lai Q."/>
            <person name="Du Y."/>
            <person name="Li G."/>
            <person name="Sun F."/>
            <person name="Shao Z."/>
        </authorList>
    </citation>
    <scope>NUCLEOTIDE SEQUENCE [LARGE SCALE GENOMIC DNA]</scope>
    <source>
        <strain evidence="12 13">FHC16</strain>
    </source>
</reference>
<dbReference type="GO" id="GO:0046872">
    <property type="term" value="F:metal ion binding"/>
    <property type="evidence" value="ECO:0007669"/>
    <property type="project" value="UniProtKB-KW"/>
</dbReference>
<dbReference type="PANTHER" id="PTHR47466">
    <property type="match status" value="1"/>
</dbReference>
<evidence type="ECO:0000259" key="11">
    <source>
        <dbReference type="PROSITE" id="PS50835"/>
    </source>
</evidence>
<evidence type="ECO:0000256" key="5">
    <source>
        <dbReference type="ARBA" id="ARBA00022801"/>
    </source>
</evidence>
<dbReference type="InterPro" id="IPR045474">
    <property type="entry name" value="GEVED"/>
</dbReference>
<evidence type="ECO:0000256" key="4">
    <source>
        <dbReference type="ARBA" id="ARBA00022729"/>
    </source>
</evidence>
<dbReference type="Gene3D" id="2.60.40.10">
    <property type="entry name" value="Immunoglobulins"/>
    <property type="match status" value="1"/>
</dbReference>
<comment type="caution">
    <text evidence="12">The sequence shown here is derived from an EMBL/GenBank/DDBJ whole genome shotgun (WGS) entry which is preliminary data.</text>
</comment>
<evidence type="ECO:0000256" key="7">
    <source>
        <dbReference type="ARBA" id="ARBA00023049"/>
    </source>
</evidence>
<evidence type="ECO:0000313" key="13">
    <source>
        <dbReference type="Proteomes" id="UP000032361"/>
    </source>
</evidence>